<dbReference type="InterPro" id="IPR050266">
    <property type="entry name" value="AB_hydrolase_sf"/>
</dbReference>
<dbReference type="GO" id="GO:0047372">
    <property type="term" value="F:monoacylglycerol lipase activity"/>
    <property type="evidence" value="ECO:0007669"/>
    <property type="project" value="TreeGrafter"/>
</dbReference>
<dbReference type="InterPro" id="IPR029058">
    <property type="entry name" value="AB_hydrolase_fold"/>
</dbReference>
<name>A0A916UJP4_9ACTN</name>
<dbReference type="EMBL" id="BMJH01000003">
    <property type="protein sequence ID" value="GGC74847.1"/>
    <property type="molecule type" value="Genomic_DNA"/>
</dbReference>
<dbReference type="GO" id="GO:0046464">
    <property type="term" value="P:acylglycerol catabolic process"/>
    <property type="evidence" value="ECO:0007669"/>
    <property type="project" value="TreeGrafter"/>
</dbReference>
<keyword evidence="3" id="KW-1185">Reference proteome</keyword>
<dbReference type="AlphaFoldDB" id="A0A916UJP4"/>
<gene>
    <name evidence="2" type="ORF">GCM10011410_30210</name>
</gene>
<evidence type="ECO:0000313" key="2">
    <source>
        <dbReference type="EMBL" id="GGC74847.1"/>
    </source>
</evidence>
<reference evidence="2" key="2">
    <citation type="submission" date="2020-09" db="EMBL/GenBank/DDBJ databases">
        <authorList>
            <person name="Sun Q."/>
            <person name="Zhou Y."/>
        </authorList>
    </citation>
    <scope>NUCLEOTIDE SEQUENCE</scope>
    <source>
        <strain evidence="2">CGMCC 1.15478</strain>
    </source>
</reference>
<evidence type="ECO:0000259" key="1">
    <source>
        <dbReference type="Pfam" id="PF00561"/>
    </source>
</evidence>
<sequence length="289" mass="31359">MIVVPVQMPDNTITPVRVFVEQDKTTGSASHEIAPRRISFLVIPGLGSPASYYDPLAQMLSDRGFPTAVTELRGQGASDPSPHKESEYGYHDLVTVDIPAALEVLRENAPEHVPVLIGHSLGGQLSCLYGARNPHSIGGIVLVGAGSPYFRGFPGMRALGPLVGGQMMSMTAQVTGYWPGDKVNLAGFGRQSRVLVRDWSRFARTGRIDPAGADINYESALSESSLHVLAVTVARDDIAPSTSVNNLVNKLEKSDVEHWFNSEPQGHNGWIRAPKLTVDRILQWLETKL</sequence>
<dbReference type="InterPro" id="IPR000073">
    <property type="entry name" value="AB_hydrolase_1"/>
</dbReference>
<comment type="caution">
    <text evidence="2">The sequence shown here is derived from an EMBL/GenBank/DDBJ whole genome shotgun (WGS) entry which is preliminary data.</text>
</comment>
<dbReference type="Proteomes" id="UP000641514">
    <property type="component" value="Unassembled WGS sequence"/>
</dbReference>
<reference evidence="2" key="1">
    <citation type="journal article" date="2014" name="Int. J. Syst. Evol. Microbiol.">
        <title>Complete genome sequence of Corynebacterium casei LMG S-19264T (=DSM 44701T), isolated from a smear-ripened cheese.</title>
        <authorList>
            <consortium name="US DOE Joint Genome Institute (JGI-PGF)"/>
            <person name="Walter F."/>
            <person name="Albersmeier A."/>
            <person name="Kalinowski J."/>
            <person name="Ruckert C."/>
        </authorList>
    </citation>
    <scope>NUCLEOTIDE SEQUENCE</scope>
    <source>
        <strain evidence="2">CGMCC 1.15478</strain>
    </source>
</reference>
<proteinExistence type="predicted"/>
<dbReference type="PIRSF" id="PIRSF037442">
    <property type="entry name" value="UCP037442_abhydr"/>
    <property type="match status" value="1"/>
</dbReference>
<dbReference type="PANTHER" id="PTHR43798:SF5">
    <property type="entry name" value="MONOACYLGLYCEROL LIPASE ABHD6"/>
    <property type="match status" value="1"/>
</dbReference>
<dbReference type="Gene3D" id="3.40.50.1820">
    <property type="entry name" value="alpha/beta hydrolase"/>
    <property type="match status" value="1"/>
</dbReference>
<feature type="domain" description="AB hydrolase-1" evidence="1">
    <location>
        <begin position="40"/>
        <end position="145"/>
    </location>
</feature>
<evidence type="ECO:0000313" key="3">
    <source>
        <dbReference type="Proteomes" id="UP000641514"/>
    </source>
</evidence>
<keyword evidence="2" id="KW-0378">Hydrolase</keyword>
<accession>A0A916UJP4</accession>
<organism evidence="2 3">
    <name type="scientific">Hoyosella rhizosphaerae</name>
    <dbReference type="NCBI Taxonomy" id="1755582"/>
    <lineage>
        <taxon>Bacteria</taxon>
        <taxon>Bacillati</taxon>
        <taxon>Actinomycetota</taxon>
        <taxon>Actinomycetes</taxon>
        <taxon>Mycobacteriales</taxon>
        <taxon>Hoyosellaceae</taxon>
        <taxon>Hoyosella</taxon>
    </lineage>
</organism>
<dbReference type="RefSeq" id="WP_188676802.1">
    <property type="nucleotide sequence ID" value="NZ_BMJH01000003.1"/>
</dbReference>
<protein>
    <submittedName>
        <fullName evidence="2">Alpha/beta hydrolase</fullName>
    </submittedName>
</protein>
<dbReference type="InterPro" id="IPR017208">
    <property type="entry name" value="UCP037442_abhydr"/>
</dbReference>
<dbReference type="GO" id="GO:0016020">
    <property type="term" value="C:membrane"/>
    <property type="evidence" value="ECO:0007669"/>
    <property type="project" value="TreeGrafter"/>
</dbReference>
<dbReference type="PANTHER" id="PTHR43798">
    <property type="entry name" value="MONOACYLGLYCEROL LIPASE"/>
    <property type="match status" value="1"/>
</dbReference>
<dbReference type="SUPFAM" id="SSF53474">
    <property type="entry name" value="alpha/beta-Hydrolases"/>
    <property type="match status" value="1"/>
</dbReference>
<dbReference type="Pfam" id="PF00561">
    <property type="entry name" value="Abhydrolase_1"/>
    <property type="match status" value="1"/>
</dbReference>